<gene>
    <name evidence="1" type="ORF">L1987_85185</name>
</gene>
<keyword evidence="2" id="KW-1185">Reference proteome</keyword>
<evidence type="ECO:0000313" key="2">
    <source>
        <dbReference type="Proteomes" id="UP001056120"/>
    </source>
</evidence>
<sequence>MANKPPPLSIYEEKIELMGTLKTSHFSQRTARFLNPVAKNLNQSTPFLKPTQHSKPLFFKGWKPPPTTWPEWVNQMAGKHSAVWIKSGILDSIMTSIYDIPYNHNIISTLSHFWTPKTNTFIFPWGEATITLEDVTTLGGYSVTGDSVHAVASIPDLAGKVEVMNQFRSELVRSKAKKASHSKWIQMFMTNANQHPHENEHIGFLVFWLSRFVFPSGDKDSVGKHVIPIAVRLSQGVKLALAPAVLAYIYHNLTKLKEQNLNTCVNLLGPFQLVQIWGYERFPNVGPKSPNELRPGEPRLARWHTLNSNVSSPFESFIWRPYAVDLKNWKQPLYYQDSELVLSDSLSLDDDLRSFVCFVTPCELNGLGCKAEYHPHRVAMQFGFDQDIPGECDLSGYKFVKFFVPSRLFRPGVSKRYSDWWDNADQMDLKNGKDSSMGEGMNVSVERKKCDFERVDLSLEDEFDDILVSLKKICNATKRKIDSLKQSCVDVPQSKKKKLGSEIWNGTNDNGGSSIFLLHDASATLNLQSQEIKAADNE</sequence>
<comment type="caution">
    <text evidence="1">The sequence shown here is derived from an EMBL/GenBank/DDBJ whole genome shotgun (WGS) entry which is preliminary data.</text>
</comment>
<reference evidence="1 2" key="2">
    <citation type="journal article" date="2022" name="Mol. Ecol. Resour.">
        <title>The genomes of chicory, endive, great burdock and yacon provide insights into Asteraceae paleo-polyploidization history and plant inulin production.</title>
        <authorList>
            <person name="Fan W."/>
            <person name="Wang S."/>
            <person name="Wang H."/>
            <person name="Wang A."/>
            <person name="Jiang F."/>
            <person name="Liu H."/>
            <person name="Zhao H."/>
            <person name="Xu D."/>
            <person name="Zhang Y."/>
        </authorList>
    </citation>
    <scope>NUCLEOTIDE SEQUENCE [LARGE SCALE GENOMIC DNA]</scope>
    <source>
        <strain evidence="2">cv. Yunnan</strain>
        <tissue evidence="1">Leaves</tissue>
    </source>
</reference>
<organism evidence="1 2">
    <name type="scientific">Smallanthus sonchifolius</name>
    <dbReference type="NCBI Taxonomy" id="185202"/>
    <lineage>
        <taxon>Eukaryota</taxon>
        <taxon>Viridiplantae</taxon>
        <taxon>Streptophyta</taxon>
        <taxon>Embryophyta</taxon>
        <taxon>Tracheophyta</taxon>
        <taxon>Spermatophyta</taxon>
        <taxon>Magnoliopsida</taxon>
        <taxon>eudicotyledons</taxon>
        <taxon>Gunneridae</taxon>
        <taxon>Pentapetalae</taxon>
        <taxon>asterids</taxon>
        <taxon>campanulids</taxon>
        <taxon>Asterales</taxon>
        <taxon>Asteraceae</taxon>
        <taxon>Asteroideae</taxon>
        <taxon>Heliantheae alliance</taxon>
        <taxon>Millerieae</taxon>
        <taxon>Smallanthus</taxon>
    </lineage>
</organism>
<evidence type="ECO:0000313" key="1">
    <source>
        <dbReference type="EMBL" id="KAI3675595.1"/>
    </source>
</evidence>
<proteinExistence type="predicted"/>
<protein>
    <submittedName>
        <fullName evidence="1">Uncharacterized protein</fullName>
    </submittedName>
</protein>
<dbReference type="Proteomes" id="UP001056120">
    <property type="component" value="Linkage Group LG29"/>
</dbReference>
<reference evidence="2" key="1">
    <citation type="journal article" date="2022" name="Mol. Ecol. Resour.">
        <title>The genomes of chicory, endive, great burdock and yacon provide insights into Asteraceae palaeo-polyploidization history and plant inulin production.</title>
        <authorList>
            <person name="Fan W."/>
            <person name="Wang S."/>
            <person name="Wang H."/>
            <person name="Wang A."/>
            <person name="Jiang F."/>
            <person name="Liu H."/>
            <person name="Zhao H."/>
            <person name="Xu D."/>
            <person name="Zhang Y."/>
        </authorList>
    </citation>
    <scope>NUCLEOTIDE SEQUENCE [LARGE SCALE GENOMIC DNA]</scope>
    <source>
        <strain evidence="2">cv. Yunnan</strain>
    </source>
</reference>
<accession>A0ACB8XX07</accession>
<dbReference type="EMBL" id="CM042046">
    <property type="protein sequence ID" value="KAI3675595.1"/>
    <property type="molecule type" value="Genomic_DNA"/>
</dbReference>
<name>A0ACB8XX07_9ASTR</name>